<evidence type="ECO:0000259" key="1">
    <source>
        <dbReference type="PROSITE" id="PS51186"/>
    </source>
</evidence>
<comment type="caution">
    <text evidence="2">The sequence shown here is derived from an EMBL/GenBank/DDBJ whole genome shotgun (WGS) entry which is preliminary data.</text>
</comment>
<dbReference type="SUPFAM" id="SSF55729">
    <property type="entry name" value="Acyl-CoA N-acyltransferases (Nat)"/>
    <property type="match status" value="1"/>
</dbReference>
<keyword evidence="3" id="KW-1185">Reference proteome</keyword>
<dbReference type="InterPro" id="IPR000182">
    <property type="entry name" value="GNAT_dom"/>
</dbReference>
<gene>
    <name evidence="2" type="ORF">GCM10007879_00010</name>
</gene>
<evidence type="ECO:0000313" key="3">
    <source>
        <dbReference type="Proteomes" id="UP001161405"/>
    </source>
</evidence>
<dbReference type="PROSITE" id="PS51186">
    <property type="entry name" value="GNAT"/>
    <property type="match status" value="1"/>
</dbReference>
<protein>
    <recommendedName>
        <fullName evidence="1">N-acetyltransferase domain-containing protein</fullName>
    </recommendedName>
</protein>
<reference evidence="2" key="2">
    <citation type="submission" date="2023-01" db="EMBL/GenBank/DDBJ databases">
        <title>Draft genome sequence of Maritalea porphyrae strain NBRC 107169.</title>
        <authorList>
            <person name="Sun Q."/>
            <person name="Mori K."/>
        </authorList>
    </citation>
    <scope>NUCLEOTIDE SEQUENCE</scope>
    <source>
        <strain evidence="2">NBRC 107169</strain>
    </source>
</reference>
<organism evidence="2 3">
    <name type="scientific">Maritalea porphyrae</name>
    <dbReference type="NCBI Taxonomy" id="880732"/>
    <lineage>
        <taxon>Bacteria</taxon>
        <taxon>Pseudomonadati</taxon>
        <taxon>Pseudomonadota</taxon>
        <taxon>Alphaproteobacteria</taxon>
        <taxon>Hyphomicrobiales</taxon>
        <taxon>Devosiaceae</taxon>
        <taxon>Maritalea</taxon>
    </lineage>
</organism>
<dbReference type="Proteomes" id="UP001161405">
    <property type="component" value="Unassembled WGS sequence"/>
</dbReference>
<evidence type="ECO:0000313" key="2">
    <source>
        <dbReference type="EMBL" id="GLQ15752.1"/>
    </source>
</evidence>
<dbReference type="InterPro" id="IPR016181">
    <property type="entry name" value="Acyl_CoA_acyltransferase"/>
</dbReference>
<reference evidence="2" key="1">
    <citation type="journal article" date="2014" name="Int. J. Syst. Evol. Microbiol.">
        <title>Complete genome of a new Firmicutes species belonging to the dominant human colonic microbiota ('Ruminococcus bicirculans') reveals two chromosomes and a selective capacity to utilize plant glucans.</title>
        <authorList>
            <consortium name="NISC Comparative Sequencing Program"/>
            <person name="Wegmann U."/>
            <person name="Louis P."/>
            <person name="Goesmann A."/>
            <person name="Henrissat B."/>
            <person name="Duncan S.H."/>
            <person name="Flint H.J."/>
        </authorList>
    </citation>
    <scope>NUCLEOTIDE SEQUENCE</scope>
    <source>
        <strain evidence="2">NBRC 107169</strain>
    </source>
</reference>
<dbReference type="EMBL" id="BSNI01000001">
    <property type="protein sequence ID" value="GLQ15752.1"/>
    <property type="molecule type" value="Genomic_DNA"/>
</dbReference>
<proteinExistence type="predicted"/>
<sequence length="287" mass="32972">MLRENMTHFEKLVVEELPSPEFIQRFQTSWQNEELTYRPFLYLKNKERLDQIGLIVRPAKDEPIGFAHVDKSDQLLLSPMPQQAVECLCRHLIERNILFPGIFGPGREARNLAKSLETARGPEFHIAKRLIHWKLHKLKTQPKASGSARRATLCEAETIAEMFDNMQRETNTQRQFNSQAMVKYTLDDHRLYVWEMANGQIGCVAIVTLGSAETKHGTIERVFTPMPHRGNGFARALIWNVANTMLGQKPGIFLSSDADEFVPTKLYQSLGFETHSTMVNLRQSLHR</sequence>
<accession>A0ABQ5UM53</accession>
<dbReference type="Pfam" id="PF13508">
    <property type="entry name" value="Acetyltransf_7"/>
    <property type="match status" value="1"/>
</dbReference>
<name>A0ABQ5UM53_9HYPH</name>
<dbReference type="Gene3D" id="3.40.630.30">
    <property type="match status" value="1"/>
</dbReference>
<feature type="domain" description="N-acetyltransferase" evidence="1">
    <location>
        <begin position="151"/>
        <end position="287"/>
    </location>
</feature>